<evidence type="ECO:0000313" key="4">
    <source>
        <dbReference type="EMBL" id="CAL4769226.1"/>
    </source>
</evidence>
<dbReference type="Pfam" id="PF13812">
    <property type="entry name" value="PPR_3"/>
    <property type="match status" value="1"/>
</dbReference>
<dbReference type="InterPro" id="IPR002885">
    <property type="entry name" value="PPR_rpt"/>
</dbReference>
<gene>
    <name evidence="2" type="ORF">C1SCF055_LOCUS9658</name>
</gene>
<proteinExistence type="inferred from homology"/>
<evidence type="ECO:0000256" key="1">
    <source>
        <dbReference type="ARBA" id="ARBA00007626"/>
    </source>
</evidence>
<dbReference type="PANTHER" id="PTHR46128">
    <property type="entry name" value="MITOCHONDRIAL GROUP I INTRON SPLICING FACTOR CCM1"/>
    <property type="match status" value="1"/>
</dbReference>
<reference evidence="2" key="1">
    <citation type="submission" date="2022-10" db="EMBL/GenBank/DDBJ databases">
        <authorList>
            <person name="Chen Y."/>
            <person name="Dougan E. K."/>
            <person name="Chan C."/>
            <person name="Rhodes N."/>
            <person name="Thang M."/>
        </authorList>
    </citation>
    <scope>NUCLEOTIDE SEQUENCE</scope>
</reference>
<dbReference type="EMBL" id="CAMXCT020000669">
    <property type="protein sequence ID" value="CAL1135289.1"/>
    <property type="molecule type" value="Genomic_DNA"/>
</dbReference>
<dbReference type="PANTHER" id="PTHR46128:SF329">
    <property type="entry name" value="MITOCHONDRIAL GROUP I INTRON SPLICING FACTOR DMR1"/>
    <property type="match status" value="1"/>
</dbReference>
<organism evidence="2">
    <name type="scientific">Cladocopium goreaui</name>
    <dbReference type="NCBI Taxonomy" id="2562237"/>
    <lineage>
        <taxon>Eukaryota</taxon>
        <taxon>Sar</taxon>
        <taxon>Alveolata</taxon>
        <taxon>Dinophyceae</taxon>
        <taxon>Suessiales</taxon>
        <taxon>Symbiodiniaceae</taxon>
        <taxon>Cladocopium</taxon>
    </lineage>
</organism>
<dbReference type="Proteomes" id="UP001152797">
    <property type="component" value="Unassembled WGS sequence"/>
</dbReference>
<dbReference type="EMBL" id="CAMXCT030000669">
    <property type="protein sequence ID" value="CAL4769226.1"/>
    <property type="molecule type" value="Genomic_DNA"/>
</dbReference>
<comment type="similarity">
    <text evidence="1">Belongs to the PPR family. P subfamily.</text>
</comment>
<sequence length="471" mass="51042">MAPVLTEKAELKLFPWSDVVDWNMAIKASKQWTLGLVLLQAMLHHILQPDIISHSTSIPWLPWSAATAALRRIGHVALQPNVVTLGGAINACQKAAQWPSAVALLRNAAMVGAPPNAVAWNSCISSTGDWQIAMQLLETMQMWRLTVDVVTVNSLIAVCEQCCQWQVALALLDSGLQLGSQLLPNLISFNSTISACSKHSESSRVAALIGIMQELRVRADVVSYNSIISGHLGHVSAWQSTFKVLDNLKIATLQASSITYNTAMSAAGSWEAVLGLLIATPFTNVVTCTSAIDGCSGRWEMAMHFLGRMLWMGLLPNVITLSSVLSACQTAQRWRLALAVQQMSSAAKVLPNVICYNSTCTSCEQTGRWWMTVGLLRQMSLERVTASSLSYNSAIAACEQVKWELTLVILDCLEHFRGADALSYSSAVCACSQGHGTAVAVALMSRLALAWPAWLKKRATQGLGSWDVWAM</sequence>
<dbReference type="Gene3D" id="1.25.40.10">
    <property type="entry name" value="Tetratricopeptide repeat domain"/>
    <property type="match status" value="4"/>
</dbReference>
<dbReference type="InterPro" id="IPR050872">
    <property type="entry name" value="PPR_P_subfamily"/>
</dbReference>
<keyword evidence="5" id="KW-1185">Reference proteome</keyword>
<dbReference type="InterPro" id="IPR011990">
    <property type="entry name" value="TPR-like_helical_dom_sf"/>
</dbReference>
<dbReference type="EMBL" id="CAMXCT010000669">
    <property type="protein sequence ID" value="CAI3981914.1"/>
    <property type="molecule type" value="Genomic_DNA"/>
</dbReference>
<protein>
    <submittedName>
        <fullName evidence="4">Pentatricopeptide repeat-containing protein GUN1, chloroplastic (Pentatricopeptide repeat-containing protein At2g31400) (Protein GENOMES UNCOUPLED 1)</fullName>
    </submittedName>
</protein>
<name>A0A9P1BYR2_9DINO</name>
<evidence type="ECO:0000313" key="2">
    <source>
        <dbReference type="EMBL" id="CAI3981914.1"/>
    </source>
</evidence>
<reference evidence="3" key="2">
    <citation type="submission" date="2024-04" db="EMBL/GenBank/DDBJ databases">
        <authorList>
            <person name="Chen Y."/>
            <person name="Shah S."/>
            <person name="Dougan E. K."/>
            <person name="Thang M."/>
            <person name="Chan C."/>
        </authorList>
    </citation>
    <scope>NUCLEOTIDE SEQUENCE [LARGE SCALE GENOMIC DNA]</scope>
</reference>
<evidence type="ECO:0000313" key="3">
    <source>
        <dbReference type="EMBL" id="CAL1135289.1"/>
    </source>
</evidence>
<dbReference type="AlphaFoldDB" id="A0A9P1BYR2"/>
<accession>A0A9P1BYR2</accession>
<evidence type="ECO:0000313" key="5">
    <source>
        <dbReference type="Proteomes" id="UP001152797"/>
    </source>
</evidence>
<comment type="caution">
    <text evidence="2">The sequence shown here is derived from an EMBL/GenBank/DDBJ whole genome shotgun (WGS) entry which is preliminary data.</text>
</comment>
<dbReference type="OrthoDB" id="185373at2759"/>